<dbReference type="GO" id="GO:0006400">
    <property type="term" value="P:tRNA modification"/>
    <property type="evidence" value="ECO:0007669"/>
    <property type="project" value="UniProtKB-UniRule"/>
</dbReference>
<evidence type="ECO:0000256" key="17">
    <source>
        <dbReference type="SAM" id="MobiDB-lite"/>
    </source>
</evidence>
<feature type="domain" description="tRNAHis guanylyltransferase catalytic" evidence="18">
    <location>
        <begin position="6"/>
        <end position="134"/>
    </location>
</feature>
<keyword evidence="6 14" id="KW-0819">tRNA processing</keyword>
<keyword evidence="21" id="KW-1185">Reference proteome</keyword>
<evidence type="ECO:0000256" key="16">
    <source>
        <dbReference type="PIRSR" id="PIRSR028980-2"/>
    </source>
</evidence>
<feature type="region of interest" description="Disordered" evidence="17">
    <location>
        <begin position="232"/>
        <end position="251"/>
    </location>
</feature>
<dbReference type="EMBL" id="CAJPDT010000025">
    <property type="protein sequence ID" value="CAF9920334.1"/>
    <property type="molecule type" value="Genomic_DNA"/>
</dbReference>
<evidence type="ECO:0000259" key="18">
    <source>
        <dbReference type="Pfam" id="PF04446"/>
    </source>
</evidence>
<dbReference type="Pfam" id="PF04446">
    <property type="entry name" value="Thg1"/>
    <property type="match status" value="1"/>
</dbReference>
<comment type="cofactor">
    <cofactor evidence="16">
        <name>Mg(2+)</name>
        <dbReference type="ChEBI" id="CHEBI:18420"/>
    </cofactor>
    <text evidence="16">Binds 2 magnesium ions per subunit.</text>
</comment>
<evidence type="ECO:0000256" key="11">
    <source>
        <dbReference type="ARBA" id="ARBA00023134"/>
    </source>
</evidence>
<dbReference type="InterPro" id="IPR007537">
    <property type="entry name" value="tRNAHis_GuaTrfase_Thg1"/>
</dbReference>
<dbReference type="GO" id="GO:0005525">
    <property type="term" value="F:GTP binding"/>
    <property type="evidence" value="ECO:0007669"/>
    <property type="project" value="UniProtKB-UniRule"/>
</dbReference>
<dbReference type="GO" id="GO:0008193">
    <property type="term" value="F:tRNA guanylyltransferase activity"/>
    <property type="evidence" value="ECO:0007669"/>
    <property type="project" value="UniProtKB-UniRule"/>
</dbReference>
<evidence type="ECO:0000313" key="20">
    <source>
        <dbReference type="EMBL" id="CAF9920334.1"/>
    </source>
</evidence>
<dbReference type="InterPro" id="IPR038469">
    <property type="entry name" value="tRNAHis_GuaTrfase_Thg1_sf"/>
</dbReference>
<evidence type="ECO:0000256" key="14">
    <source>
        <dbReference type="PIRNR" id="PIRNR028980"/>
    </source>
</evidence>
<dbReference type="AlphaFoldDB" id="A0A8H3INN0"/>
<evidence type="ECO:0000256" key="6">
    <source>
        <dbReference type="ARBA" id="ARBA00022694"/>
    </source>
</evidence>
<name>A0A8H3INN0_9LECA</name>
<keyword evidence="5 14" id="KW-0808">Transferase</keyword>
<protein>
    <recommendedName>
        <fullName evidence="4 14">tRNA(His) guanylyltransferase</fullName>
        <ecNumber evidence="3 14">2.7.7.79</ecNumber>
    </recommendedName>
    <alternativeName>
        <fullName evidence="12 14">tRNA-histidine guanylyltransferase</fullName>
    </alternativeName>
</protein>
<comment type="function">
    <text evidence="1 14">Adds a GMP to the 5'-end of tRNA(His) after transcription and RNase P cleavage.</text>
</comment>
<comment type="similarity">
    <text evidence="2 14">Belongs to the tRNA(His) guanylyltransferase family.</text>
</comment>
<gene>
    <name evidence="20" type="primary">THG1</name>
    <name evidence="20" type="ORF">IMSHALPRED_004854</name>
</gene>
<keyword evidence="8 14" id="KW-0479">Metal-binding</keyword>
<feature type="binding site" evidence="16">
    <location>
        <position position="76"/>
    </location>
    <ligand>
        <name>Mg(2+)</name>
        <dbReference type="ChEBI" id="CHEBI:18420"/>
        <label>2</label>
        <note>catalytic</note>
    </ligand>
</feature>
<evidence type="ECO:0000256" key="15">
    <source>
        <dbReference type="PIRSR" id="PIRSR028980-1"/>
    </source>
</evidence>
<feature type="binding site" evidence="16">
    <location>
        <position position="76"/>
    </location>
    <ligand>
        <name>Mg(2+)</name>
        <dbReference type="ChEBI" id="CHEBI:18420"/>
        <label>1</label>
        <note>catalytic</note>
    </ligand>
</feature>
<feature type="binding site" evidence="16">
    <location>
        <position position="29"/>
    </location>
    <ligand>
        <name>Mg(2+)</name>
        <dbReference type="ChEBI" id="CHEBI:18420"/>
        <label>1</label>
        <note>catalytic</note>
    </ligand>
</feature>
<evidence type="ECO:0000256" key="9">
    <source>
        <dbReference type="ARBA" id="ARBA00022741"/>
    </source>
</evidence>
<dbReference type="GO" id="GO:0000287">
    <property type="term" value="F:magnesium ion binding"/>
    <property type="evidence" value="ECO:0007669"/>
    <property type="project" value="UniProtKB-UniRule"/>
</dbReference>
<evidence type="ECO:0000256" key="2">
    <source>
        <dbReference type="ARBA" id="ARBA00010113"/>
    </source>
</evidence>
<dbReference type="Gene3D" id="3.30.70.3000">
    <property type="match status" value="1"/>
</dbReference>
<feature type="compositionally biased region" description="Basic and acidic residues" evidence="17">
    <location>
        <begin position="233"/>
        <end position="246"/>
    </location>
</feature>
<dbReference type="Proteomes" id="UP000664534">
    <property type="component" value="Unassembled WGS sequence"/>
</dbReference>
<comment type="catalytic activity">
    <reaction evidence="13 14">
        <text>a 5'-end ribonucleotide-tRNA(His) + GTP + ATP + H2O = a 5'-end phospho-guanosine-ribonucleotide-tRNA(His) + AMP + 2 diphosphate + H(+)</text>
        <dbReference type="Rhea" id="RHEA:54564"/>
        <dbReference type="Rhea" id="RHEA-COMP:14193"/>
        <dbReference type="Rhea" id="RHEA-COMP:14917"/>
        <dbReference type="ChEBI" id="CHEBI:15377"/>
        <dbReference type="ChEBI" id="CHEBI:15378"/>
        <dbReference type="ChEBI" id="CHEBI:30616"/>
        <dbReference type="ChEBI" id="CHEBI:33019"/>
        <dbReference type="ChEBI" id="CHEBI:37565"/>
        <dbReference type="ChEBI" id="CHEBI:138282"/>
        <dbReference type="ChEBI" id="CHEBI:141847"/>
        <dbReference type="ChEBI" id="CHEBI:456215"/>
        <dbReference type="EC" id="2.7.7.79"/>
    </reaction>
</comment>
<feature type="binding site" evidence="16">
    <location>
        <position position="30"/>
    </location>
    <ligand>
        <name>Mg(2+)</name>
        <dbReference type="ChEBI" id="CHEBI:18420"/>
        <label>1</label>
        <note>catalytic</note>
    </ligand>
</feature>
<comment type="caution">
    <text evidence="20">The sequence shown here is derived from an EMBL/GenBank/DDBJ whole genome shotgun (WGS) entry which is preliminary data.</text>
</comment>
<evidence type="ECO:0000256" key="4">
    <source>
        <dbReference type="ARBA" id="ARBA00015443"/>
    </source>
</evidence>
<dbReference type="OrthoDB" id="62560at2759"/>
<keyword evidence="11 14" id="KW-0342">GTP-binding</keyword>
<feature type="domain" description="Thg1 C-terminal" evidence="19">
    <location>
        <begin position="138"/>
        <end position="265"/>
    </location>
</feature>
<organism evidence="20 21">
    <name type="scientific">Imshaugia aleurites</name>
    <dbReference type="NCBI Taxonomy" id="172621"/>
    <lineage>
        <taxon>Eukaryota</taxon>
        <taxon>Fungi</taxon>
        <taxon>Dikarya</taxon>
        <taxon>Ascomycota</taxon>
        <taxon>Pezizomycotina</taxon>
        <taxon>Lecanoromycetes</taxon>
        <taxon>OSLEUM clade</taxon>
        <taxon>Lecanoromycetidae</taxon>
        <taxon>Lecanorales</taxon>
        <taxon>Lecanorineae</taxon>
        <taxon>Parmeliaceae</taxon>
        <taxon>Imshaugia</taxon>
    </lineage>
</organism>
<feature type="binding site" evidence="15">
    <location>
        <begin position="75"/>
        <end position="76"/>
    </location>
    <ligand>
        <name>GTP</name>
        <dbReference type="ChEBI" id="CHEBI:37565"/>
    </ligand>
</feature>
<evidence type="ECO:0000256" key="3">
    <source>
        <dbReference type="ARBA" id="ARBA00012511"/>
    </source>
</evidence>
<proteinExistence type="inferred from homology"/>
<sequence>MANSKYEYVKTFEQSTSLLPNTYMIVRIDGRGFHKLSAKYKFEKPNDRHALELMNAAATAVMKELPDITCAYGISDDFILDRSSRLFERRESKILTTVVSTFTSYYVHLWSNFFADKPLSPPMPSFDGRVVLYPSSSNLRDYMSWRQVDCHINNLYNTTFWSLVLKGGMDATQAENRLKGTIASEKNEILFSEFKMNYNNEAEIFKKGSIIYRDYDSTSSVLNRKASAPADYSSEKSELSKTQKEKERKRHVKASIAIEHTDIIRDEFWEHRPWLLSTNLDS</sequence>
<evidence type="ECO:0000313" key="21">
    <source>
        <dbReference type="Proteomes" id="UP000664534"/>
    </source>
</evidence>
<keyword evidence="9 14" id="KW-0547">Nucleotide-binding</keyword>
<dbReference type="PIRSF" id="PIRSF028980">
    <property type="entry name" value="tRNAHis_guanylyltransferase"/>
    <property type="match status" value="1"/>
</dbReference>
<evidence type="ECO:0000256" key="8">
    <source>
        <dbReference type="ARBA" id="ARBA00022723"/>
    </source>
</evidence>
<dbReference type="Pfam" id="PF14413">
    <property type="entry name" value="Thg1C"/>
    <property type="match status" value="1"/>
</dbReference>
<evidence type="ECO:0000256" key="5">
    <source>
        <dbReference type="ARBA" id="ARBA00022679"/>
    </source>
</evidence>
<dbReference type="InterPro" id="IPR025845">
    <property type="entry name" value="Thg1_C_dom"/>
</dbReference>
<reference evidence="20" key="1">
    <citation type="submission" date="2021-03" db="EMBL/GenBank/DDBJ databases">
        <authorList>
            <person name="Tagirdzhanova G."/>
        </authorList>
    </citation>
    <scope>NUCLEOTIDE SEQUENCE</scope>
</reference>
<keyword evidence="10 14" id="KW-0460">Magnesium</keyword>
<dbReference type="InterPro" id="IPR024956">
    <property type="entry name" value="tRNAHis_GuaTrfase_cat"/>
</dbReference>
<keyword evidence="7 14" id="KW-0548">Nucleotidyltransferase</keyword>
<evidence type="ECO:0000256" key="1">
    <source>
        <dbReference type="ARBA" id="ARBA00002939"/>
    </source>
</evidence>
<dbReference type="FunFam" id="3.30.70.3000:FF:000001">
    <property type="entry name" value="tRNA(His) guanylyltransferase"/>
    <property type="match status" value="1"/>
</dbReference>
<evidence type="ECO:0000256" key="7">
    <source>
        <dbReference type="ARBA" id="ARBA00022695"/>
    </source>
</evidence>
<accession>A0A8H3INN0</accession>
<dbReference type="EC" id="2.7.7.79" evidence="3 14"/>
<feature type="binding site" evidence="16">
    <location>
        <position position="29"/>
    </location>
    <ligand>
        <name>Mg(2+)</name>
        <dbReference type="ChEBI" id="CHEBI:18420"/>
        <label>2</label>
        <note>catalytic</note>
    </ligand>
</feature>
<evidence type="ECO:0000256" key="13">
    <source>
        <dbReference type="ARBA" id="ARBA00047281"/>
    </source>
</evidence>
<evidence type="ECO:0000256" key="12">
    <source>
        <dbReference type="ARBA" id="ARBA00032480"/>
    </source>
</evidence>
<evidence type="ECO:0000256" key="10">
    <source>
        <dbReference type="ARBA" id="ARBA00022842"/>
    </source>
</evidence>
<feature type="binding site" evidence="15">
    <location>
        <begin position="29"/>
        <end position="34"/>
    </location>
    <ligand>
        <name>GTP</name>
        <dbReference type="ChEBI" id="CHEBI:37565"/>
    </ligand>
</feature>
<evidence type="ECO:0000259" key="19">
    <source>
        <dbReference type="Pfam" id="PF14413"/>
    </source>
</evidence>
<dbReference type="PANTHER" id="PTHR12729">
    <property type="entry name" value="TRNA(HIS) GUANYLYLTRANSFERASE-RELATED"/>
    <property type="match status" value="1"/>
</dbReference>
<dbReference type="PANTHER" id="PTHR12729:SF6">
    <property type="entry name" value="TRNA(HIS) GUANYLYLTRANSFERASE-RELATED"/>
    <property type="match status" value="1"/>
</dbReference>